<dbReference type="PANTHER" id="PTHR10775">
    <property type="entry name" value="OS08G0208400 PROTEIN"/>
    <property type="match status" value="1"/>
</dbReference>
<proteinExistence type="predicted"/>
<dbReference type="PANTHER" id="PTHR10775:SF182">
    <property type="entry name" value="TRANSPOSON, EN_SPM-LIKE, TRANSPOSASE-ASSOCIATED DOMAIN PROTEIN-RELATED"/>
    <property type="match status" value="1"/>
</dbReference>
<dbReference type="InterPro" id="IPR004242">
    <property type="entry name" value="Transposase_21"/>
</dbReference>
<gene>
    <name evidence="2" type="ORF">OsJ_18678</name>
</gene>
<dbReference type="AlphaFoldDB" id="B9FJ65"/>
<reference evidence="2" key="1">
    <citation type="journal article" date="2005" name="PLoS Biol.">
        <title>The genomes of Oryza sativa: a history of duplications.</title>
        <authorList>
            <person name="Yu J."/>
            <person name="Wang J."/>
            <person name="Lin W."/>
            <person name="Li S."/>
            <person name="Li H."/>
            <person name="Zhou J."/>
            <person name="Ni P."/>
            <person name="Dong W."/>
            <person name="Hu S."/>
            <person name="Zeng C."/>
            <person name="Zhang J."/>
            <person name="Zhang Y."/>
            <person name="Li R."/>
            <person name="Xu Z."/>
            <person name="Li S."/>
            <person name="Li X."/>
            <person name="Zheng H."/>
            <person name="Cong L."/>
            <person name="Lin L."/>
            <person name="Yin J."/>
            <person name="Geng J."/>
            <person name="Li G."/>
            <person name="Shi J."/>
            <person name="Liu J."/>
            <person name="Lv H."/>
            <person name="Li J."/>
            <person name="Wang J."/>
            <person name="Deng Y."/>
            <person name="Ran L."/>
            <person name="Shi X."/>
            <person name="Wang X."/>
            <person name="Wu Q."/>
            <person name="Li C."/>
            <person name="Ren X."/>
            <person name="Wang J."/>
            <person name="Wang X."/>
            <person name="Li D."/>
            <person name="Liu D."/>
            <person name="Zhang X."/>
            <person name="Ji Z."/>
            <person name="Zhao W."/>
            <person name="Sun Y."/>
            <person name="Zhang Z."/>
            <person name="Bao J."/>
            <person name="Han Y."/>
            <person name="Dong L."/>
            <person name="Ji J."/>
            <person name="Chen P."/>
            <person name="Wu S."/>
            <person name="Liu J."/>
            <person name="Xiao Y."/>
            <person name="Bu D."/>
            <person name="Tan J."/>
            <person name="Yang L."/>
            <person name="Ye C."/>
            <person name="Zhang J."/>
            <person name="Xu J."/>
            <person name="Zhou Y."/>
            <person name="Yu Y."/>
            <person name="Zhang B."/>
            <person name="Zhuang S."/>
            <person name="Wei H."/>
            <person name="Liu B."/>
            <person name="Lei M."/>
            <person name="Yu H."/>
            <person name="Li Y."/>
            <person name="Xu H."/>
            <person name="Wei S."/>
            <person name="He X."/>
            <person name="Fang L."/>
            <person name="Zhang Z."/>
            <person name="Zhang Y."/>
            <person name="Huang X."/>
            <person name="Su Z."/>
            <person name="Tong W."/>
            <person name="Li J."/>
            <person name="Tong Z."/>
            <person name="Li S."/>
            <person name="Ye J."/>
            <person name="Wang L."/>
            <person name="Fang L."/>
            <person name="Lei T."/>
            <person name="Chen C."/>
            <person name="Chen H."/>
            <person name="Xu Z."/>
            <person name="Li H."/>
            <person name="Huang H."/>
            <person name="Zhang F."/>
            <person name="Xu H."/>
            <person name="Li N."/>
            <person name="Zhao C."/>
            <person name="Li S."/>
            <person name="Dong L."/>
            <person name="Huang Y."/>
            <person name="Li L."/>
            <person name="Xi Y."/>
            <person name="Qi Q."/>
            <person name="Li W."/>
            <person name="Zhang B."/>
            <person name="Hu W."/>
            <person name="Zhang Y."/>
            <person name="Tian X."/>
            <person name="Jiao Y."/>
            <person name="Liang X."/>
            <person name="Jin J."/>
            <person name="Gao L."/>
            <person name="Zheng W."/>
            <person name="Hao B."/>
            <person name="Liu S."/>
            <person name="Wang W."/>
            <person name="Yuan L."/>
            <person name="Cao M."/>
            <person name="McDermott J."/>
            <person name="Samudrala R."/>
            <person name="Wang J."/>
            <person name="Wong G.K."/>
            <person name="Yang H."/>
        </authorList>
    </citation>
    <scope>NUCLEOTIDE SEQUENCE [LARGE SCALE GENOMIC DNA]</scope>
</reference>
<dbReference type="Pfam" id="PF02992">
    <property type="entry name" value="Transposase_21"/>
    <property type="match status" value="1"/>
</dbReference>
<dbReference type="Pfam" id="PF13963">
    <property type="entry name" value="Transpos_assoc"/>
    <property type="match status" value="1"/>
</dbReference>
<name>B9FJ65_ORYSJ</name>
<evidence type="ECO:0000259" key="1">
    <source>
        <dbReference type="Pfam" id="PF13963"/>
    </source>
</evidence>
<organism evidence="2">
    <name type="scientific">Oryza sativa subsp. japonica</name>
    <name type="common">Rice</name>
    <dbReference type="NCBI Taxonomy" id="39947"/>
    <lineage>
        <taxon>Eukaryota</taxon>
        <taxon>Viridiplantae</taxon>
        <taxon>Streptophyta</taxon>
        <taxon>Embryophyta</taxon>
        <taxon>Tracheophyta</taxon>
        <taxon>Spermatophyta</taxon>
        <taxon>Magnoliopsida</taxon>
        <taxon>Liliopsida</taxon>
        <taxon>Poales</taxon>
        <taxon>Poaceae</taxon>
        <taxon>BOP clade</taxon>
        <taxon>Oryzoideae</taxon>
        <taxon>Oryzeae</taxon>
        <taxon>Oryzinae</taxon>
        <taxon>Oryza</taxon>
        <taxon>Oryza sativa</taxon>
    </lineage>
</organism>
<reference evidence="2" key="2">
    <citation type="submission" date="2008-12" db="EMBL/GenBank/DDBJ databases">
        <title>Improved gene annotation of the rice (Oryza sativa) genomes.</title>
        <authorList>
            <person name="Wang J."/>
            <person name="Li R."/>
            <person name="Fan W."/>
            <person name="Huang Q."/>
            <person name="Zhang J."/>
            <person name="Zhou Y."/>
            <person name="Hu Y."/>
            <person name="Zi S."/>
            <person name="Li J."/>
            <person name="Ni P."/>
            <person name="Zheng H."/>
            <person name="Zhang Y."/>
            <person name="Zhao M."/>
            <person name="Hao Q."/>
            <person name="McDermott J."/>
            <person name="Samudrala R."/>
            <person name="Kristiansen K."/>
            <person name="Wong G.K.-S."/>
        </authorList>
    </citation>
    <scope>NUCLEOTIDE SEQUENCE</scope>
</reference>
<dbReference type="EMBL" id="CM000142">
    <property type="protein sequence ID" value="EEE63854.1"/>
    <property type="molecule type" value="Genomic_DNA"/>
</dbReference>
<accession>B9FJ65</accession>
<feature type="domain" description="Transposase-associated" evidence="1">
    <location>
        <begin position="4"/>
        <end position="83"/>
    </location>
</feature>
<protein>
    <recommendedName>
        <fullName evidence="1">Transposase-associated domain-containing protein</fullName>
    </recommendedName>
</protein>
<evidence type="ECO:0000313" key="2">
    <source>
        <dbReference type="EMBL" id="EEE63854.1"/>
    </source>
</evidence>
<dbReference type="Proteomes" id="UP000007752">
    <property type="component" value="Chromosome 5"/>
</dbReference>
<dbReference type="InterPro" id="IPR029480">
    <property type="entry name" value="Transpos_assoc"/>
</dbReference>
<sequence length="405" mass="46936">MTSREWMYSGWTRGKAPTNEWIDNTTQFLNRAFYMQEVVKDGTIKCPCAQCRNYFRHKRDTIELHLCKYGYKENYGIWTSHGERPVINDNDPGPSLIDHEGFGESDRMDNMLVDLASAQPPESSEEPAHYAKAFYRMVASADELIHENTTHSCLSVVARLLAMKSQYNMSVAHYDDVLGIIHEFLPPESKLAKDFYRSKKLLEGLGMPYVKIDVCYNNCMLYYKEDEHKEKCDFCGTSRYENGQNKTPRKVLRYLPIKDRLQRLYAHEDIARLLQSHSRSRSGNMVHPCDGEAWQQFDEDFQDFAQDPRNVRLALATDGFTPYSLGAAPYSCWPVFITPLNFPPGVCMRPEYTFLTLVIPGPEHTRKKLSVLMQPLVDELLKLWEGVETWDASRKQNFTMRAIFL</sequence>